<dbReference type="GeneID" id="91426034"/>
<evidence type="ECO:0000313" key="1">
    <source>
        <dbReference type="EMBL" id="KUN37717.1"/>
    </source>
</evidence>
<protein>
    <submittedName>
        <fullName evidence="1">Uncharacterized protein</fullName>
    </submittedName>
</protein>
<dbReference type="Proteomes" id="UP000053271">
    <property type="component" value="Unassembled WGS sequence"/>
</dbReference>
<sequence length="90" mass="9925">MDAIFTADNDRLADLLAEQYEGLYVSELHPGIAVRYVGLAGDLVSKKLPREAEPIAKVIAEAIEDADIEQIAPWDFARHMGVALTVLEQF</sequence>
<dbReference type="STRING" id="68231.AQJ30_15650"/>
<name>A0A101QX59_9ACTN</name>
<accession>A0A101QX59</accession>
<dbReference type="RefSeq" id="WP_067233822.1">
    <property type="nucleotide sequence ID" value="NZ_KQ948553.1"/>
</dbReference>
<dbReference type="AlphaFoldDB" id="A0A101QX59"/>
<evidence type="ECO:0000313" key="2">
    <source>
        <dbReference type="Proteomes" id="UP000053271"/>
    </source>
</evidence>
<gene>
    <name evidence="1" type="ORF">AQJ30_15650</name>
</gene>
<reference evidence="1 2" key="1">
    <citation type="submission" date="2015-10" db="EMBL/GenBank/DDBJ databases">
        <title>Draft genome sequence of Streptomyces longwoodensis DSM 41677, type strain for the species Streptomyces longwoodensis.</title>
        <authorList>
            <person name="Ruckert C."/>
            <person name="Winkler A."/>
            <person name="Kalinowski J."/>
            <person name="Kampfer P."/>
            <person name="Glaeser S."/>
        </authorList>
    </citation>
    <scope>NUCLEOTIDE SEQUENCE [LARGE SCALE GENOMIC DNA]</scope>
    <source>
        <strain evidence="1 2">DSM 41677</strain>
    </source>
</reference>
<organism evidence="1 2">
    <name type="scientific">Streptomyces longwoodensis</name>
    <dbReference type="NCBI Taxonomy" id="68231"/>
    <lineage>
        <taxon>Bacteria</taxon>
        <taxon>Bacillati</taxon>
        <taxon>Actinomycetota</taxon>
        <taxon>Actinomycetes</taxon>
        <taxon>Kitasatosporales</taxon>
        <taxon>Streptomycetaceae</taxon>
        <taxon>Streptomyces</taxon>
    </lineage>
</organism>
<keyword evidence="2" id="KW-1185">Reference proteome</keyword>
<proteinExistence type="predicted"/>
<dbReference type="EMBL" id="LMWS01000018">
    <property type="protein sequence ID" value="KUN37717.1"/>
    <property type="molecule type" value="Genomic_DNA"/>
</dbReference>
<comment type="caution">
    <text evidence="1">The sequence shown here is derived from an EMBL/GenBank/DDBJ whole genome shotgun (WGS) entry which is preliminary data.</text>
</comment>